<gene>
    <name evidence="1" type="ORF">K040078D81_36410</name>
</gene>
<dbReference type="Proteomes" id="UP001600943">
    <property type="component" value="Unassembled WGS sequence"/>
</dbReference>
<evidence type="ECO:0000313" key="2">
    <source>
        <dbReference type="Proteomes" id="UP001600943"/>
    </source>
</evidence>
<name>A0ABQ0BDM8_9FIRM</name>
<proteinExistence type="predicted"/>
<organism evidence="1 2">
    <name type="scientific">Blautia hominis</name>
    <dbReference type="NCBI Taxonomy" id="2025493"/>
    <lineage>
        <taxon>Bacteria</taxon>
        <taxon>Bacillati</taxon>
        <taxon>Bacillota</taxon>
        <taxon>Clostridia</taxon>
        <taxon>Lachnospirales</taxon>
        <taxon>Lachnospiraceae</taxon>
        <taxon>Blautia</taxon>
    </lineage>
</organism>
<accession>A0ABQ0BDM8</accession>
<reference evidence="1 2" key="1">
    <citation type="submission" date="2024-04" db="EMBL/GenBank/DDBJ databases">
        <title>Defined microbial consortia suppress multidrug-resistant proinflammatory Enterobacteriaceae via ecological control.</title>
        <authorList>
            <person name="Furuichi M."/>
            <person name="Kawaguchi T."/>
            <person name="Pust M."/>
            <person name="Yasuma K."/>
            <person name="Plichta D."/>
            <person name="Hasegawa N."/>
            <person name="Ohya T."/>
            <person name="Bhattarai S."/>
            <person name="Sasajima S."/>
            <person name="Aoto Y."/>
            <person name="Tuganbaev T."/>
            <person name="Yaginuma M."/>
            <person name="Ueda M."/>
            <person name="Okahashi N."/>
            <person name="Amafuji K."/>
            <person name="Kiridooshi Y."/>
            <person name="Sugita K."/>
            <person name="Strazar M."/>
            <person name="Skelly A."/>
            <person name="Suda W."/>
            <person name="Hattori M."/>
            <person name="Nakamoto N."/>
            <person name="Caballero S."/>
            <person name="Norman J."/>
            <person name="Olle B."/>
            <person name="Tanoue T."/>
            <person name="Arita M."/>
            <person name="Bucci V."/>
            <person name="Atarashi K."/>
            <person name="Xavier R."/>
            <person name="Honda K."/>
        </authorList>
    </citation>
    <scope>NUCLEOTIDE SEQUENCE [LARGE SCALE GENOMIC DNA]</scope>
    <source>
        <strain evidence="2">k04-0078-D8-1</strain>
    </source>
</reference>
<keyword evidence="2" id="KW-1185">Reference proteome</keyword>
<comment type="caution">
    <text evidence="1">The sequence shown here is derived from an EMBL/GenBank/DDBJ whole genome shotgun (WGS) entry which is preliminary data.</text>
</comment>
<evidence type="ECO:0000313" key="1">
    <source>
        <dbReference type="EMBL" id="GAA6409524.1"/>
    </source>
</evidence>
<protein>
    <submittedName>
        <fullName evidence="1">Uncharacterized protein</fullName>
    </submittedName>
</protein>
<sequence length="63" mass="7359">MYTSVYKDQLRKLEQKINTVTAYEIKDARNGLIEAIIKYKTVEKMVRDGMSANRFLPISSFQI</sequence>
<dbReference type="EMBL" id="BAABYW010000001">
    <property type="protein sequence ID" value="GAA6409524.1"/>
    <property type="molecule type" value="Genomic_DNA"/>
</dbReference>